<evidence type="ECO:0008006" key="3">
    <source>
        <dbReference type="Google" id="ProtNLM"/>
    </source>
</evidence>
<sequence>MSDELEEGRPIEGSLVRFISYADGPIMTVLNSALGEQHDWEGVRNGILCRWYVEGEEEYEVFRPGQLSIVKLKTGDADEAP</sequence>
<gene>
    <name evidence="1" type="ORF">E4L98_25140</name>
</gene>
<dbReference type="OrthoDB" id="8777839at2"/>
<reference evidence="1 2" key="1">
    <citation type="submission" date="2019-03" db="EMBL/GenBank/DDBJ databases">
        <title>Draft Genome Sequence of Duganella callidus sp. nov., a Novel Duganella Species Isolated from Cultivated Soil.</title>
        <authorList>
            <person name="Raths R."/>
            <person name="Peta V."/>
            <person name="Bucking H."/>
        </authorList>
    </citation>
    <scope>NUCLEOTIDE SEQUENCE [LARGE SCALE GENOMIC DNA]</scope>
    <source>
        <strain evidence="1 2">DN04</strain>
    </source>
</reference>
<proteinExistence type="predicted"/>
<protein>
    <recommendedName>
        <fullName evidence="3">DUF2158 domain-containing protein</fullName>
    </recommendedName>
</protein>
<comment type="caution">
    <text evidence="1">The sequence shown here is derived from an EMBL/GenBank/DDBJ whole genome shotgun (WGS) entry which is preliminary data.</text>
</comment>
<dbReference type="Proteomes" id="UP000297729">
    <property type="component" value="Unassembled WGS sequence"/>
</dbReference>
<accession>A0A4Y9S3K8</accession>
<evidence type="ECO:0000313" key="1">
    <source>
        <dbReference type="EMBL" id="TFW15982.1"/>
    </source>
</evidence>
<dbReference type="AlphaFoldDB" id="A0A4Y9S3K8"/>
<name>A0A4Y9S3K8_9BURK</name>
<dbReference type="EMBL" id="SPVG01000245">
    <property type="protein sequence ID" value="TFW15982.1"/>
    <property type="molecule type" value="Genomic_DNA"/>
</dbReference>
<organism evidence="1 2">
    <name type="scientific">Duganella callida</name>
    <dbReference type="NCBI Taxonomy" id="2561932"/>
    <lineage>
        <taxon>Bacteria</taxon>
        <taxon>Pseudomonadati</taxon>
        <taxon>Pseudomonadota</taxon>
        <taxon>Betaproteobacteria</taxon>
        <taxon>Burkholderiales</taxon>
        <taxon>Oxalobacteraceae</taxon>
        <taxon>Telluria group</taxon>
        <taxon>Duganella</taxon>
    </lineage>
</organism>
<evidence type="ECO:0000313" key="2">
    <source>
        <dbReference type="Proteomes" id="UP000297729"/>
    </source>
</evidence>
<keyword evidence="2" id="KW-1185">Reference proteome</keyword>
<dbReference type="RefSeq" id="WP_135204268.1">
    <property type="nucleotide sequence ID" value="NZ_SPVG01000245.1"/>
</dbReference>